<gene>
    <name evidence="1" type="primary">thiS</name>
    <name evidence="1" type="ORF">JF888_05495</name>
</gene>
<evidence type="ECO:0000313" key="2">
    <source>
        <dbReference type="Proteomes" id="UP000620075"/>
    </source>
</evidence>
<protein>
    <submittedName>
        <fullName evidence="1">Sulfur carrier protein ThiS</fullName>
    </submittedName>
</protein>
<dbReference type="Gene3D" id="3.10.20.30">
    <property type="match status" value="1"/>
</dbReference>
<dbReference type="SUPFAM" id="SSF54285">
    <property type="entry name" value="MoaD/ThiS"/>
    <property type="match status" value="1"/>
</dbReference>
<dbReference type="PANTHER" id="PTHR34472:SF1">
    <property type="entry name" value="SULFUR CARRIER PROTEIN THIS"/>
    <property type="match status" value="1"/>
</dbReference>
<dbReference type="NCBIfam" id="TIGR01683">
    <property type="entry name" value="thiS"/>
    <property type="match status" value="1"/>
</dbReference>
<dbReference type="PANTHER" id="PTHR34472">
    <property type="entry name" value="SULFUR CARRIER PROTEIN THIS"/>
    <property type="match status" value="1"/>
</dbReference>
<dbReference type="InterPro" id="IPR012675">
    <property type="entry name" value="Beta-grasp_dom_sf"/>
</dbReference>
<dbReference type="EMBL" id="JAEKNQ010000021">
    <property type="protein sequence ID" value="MBJ7602632.1"/>
    <property type="molecule type" value="Genomic_DNA"/>
</dbReference>
<organism evidence="1 2">
    <name type="scientific">Candidatus Dormiibacter inghamiae</name>
    <dbReference type="NCBI Taxonomy" id="3127013"/>
    <lineage>
        <taxon>Bacteria</taxon>
        <taxon>Bacillati</taxon>
        <taxon>Candidatus Dormiibacterota</taxon>
        <taxon>Candidatus Dormibacteria</taxon>
        <taxon>Candidatus Dormibacterales</taxon>
        <taxon>Candidatus Dormibacteraceae</taxon>
        <taxon>Candidatus Dormiibacter</taxon>
    </lineage>
</organism>
<sequence>MNLRVNGKDVELPGPISLLDYITGLGVDPRAVAVELNGEIVARESYTELTLSEGDRLEIVRMVGGGCR</sequence>
<dbReference type="Pfam" id="PF02597">
    <property type="entry name" value="ThiS"/>
    <property type="match status" value="1"/>
</dbReference>
<name>A0A934NGU3_9BACT</name>
<comment type="caution">
    <text evidence="1">The sequence shown here is derived from an EMBL/GenBank/DDBJ whole genome shotgun (WGS) entry which is preliminary data.</text>
</comment>
<evidence type="ECO:0000313" key="1">
    <source>
        <dbReference type="EMBL" id="MBJ7602632.1"/>
    </source>
</evidence>
<reference evidence="1 2" key="1">
    <citation type="submission" date="2020-10" db="EMBL/GenBank/DDBJ databases">
        <title>Ca. Dormibacterota MAGs.</title>
        <authorList>
            <person name="Montgomery K."/>
        </authorList>
    </citation>
    <scope>NUCLEOTIDE SEQUENCE [LARGE SCALE GENOMIC DNA]</scope>
    <source>
        <strain evidence="1">SC8811_S16_3</strain>
    </source>
</reference>
<dbReference type="CDD" id="cd00565">
    <property type="entry name" value="Ubl_ThiS"/>
    <property type="match status" value="1"/>
</dbReference>
<dbReference type="InterPro" id="IPR003749">
    <property type="entry name" value="ThiS/MoaD-like"/>
</dbReference>
<accession>A0A934NGU3</accession>
<dbReference type="InterPro" id="IPR010035">
    <property type="entry name" value="Thi_S"/>
</dbReference>
<dbReference type="InterPro" id="IPR016155">
    <property type="entry name" value="Mopterin_synth/thiamin_S_b"/>
</dbReference>
<proteinExistence type="predicted"/>
<dbReference type="RefSeq" id="WP_338177310.1">
    <property type="nucleotide sequence ID" value="NZ_JAEKNQ010000021.1"/>
</dbReference>
<dbReference type="Proteomes" id="UP000620075">
    <property type="component" value="Unassembled WGS sequence"/>
</dbReference>
<dbReference type="AlphaFoldDB" id="A0A934NGU3"/>